<organism evidence="1 2">
    <name type="scientific">Boletus edulis BED1</name>
    <dbReference type="NCBI Taxonomy" id="1328754"/>
    <lineage>
        <taxon>Eukaryota</taxon>
        <taxon>Fungi</taxon>
        <taxon>Dikarya</taxon>
        <taxon>Basidiomycota</taxon>
        <taxon>Agaricomycotina</taxon>
        <taxon>Agaricomycetes</taxon>
        <taxon>Agaricomycetidae</taxon>
        <taxon>Boletales</taxon>
        <taxon>Boletineae</taxon>
        <taxon>Boletaceae</taxon>
        <taxon>Boletoideae</taxon>
        <taxon>Boletus</taxon>
    </lineage>
</organism>
<evidence type="ECO:0000313" key="2">
    <source>
        <dbReference type="Proteomes" id="UP001194468"/>
    </source>
</evidence>
<reference evidence="1" key="2">
    <citation type="journal article" date="2020" name="Nat. Commun.">
        <title>Large-scale genome sequencing of mycorrhizal fungi provides insights into the early evolution of symbiotic traits.</title>
        <authorList>
            <person name="Miyauchi S."/>
            <person name="Kiss E."/>
            <person name="Kuo A."/>
            <person name="Drula E."/>
            <person name="Kohler A."/>
            <person name="Sanchez-Garcia M."/>
            <person name="Morin E."/>
            <person name="Andreopoulos B."/>
            <person name="Barry K.W."/>
            <person name="Bonito G."/>
            <person name="Buee M."/>
            <person name="Carver A."/>
            <person name="Chen C."/>
            <person name="Cichocki N."/>
            <person name="Clum A."/>
            <person name="Culley D."/>
            <person name="Crous P.W."/>
            <person name="Fauchery L."/>
            <person name="Girlanda M."/>
            <person name="Hayes R.D."/>
            <person name="Keri Z."/>
            <person name="LaButti K."/>
            <person name="Lipzen A."/>
            <person name="Lombard V."/>
            <person name="Magnuson J."/>
            <person name="Maillard F."/>
            <person name="Murat C."/>
            <person name="Nolan M."/>
            <person name="Ohm R.A."/>
            <person name="Pangilinan J."/>
            <person name="Pereira M.F."/>
            <person name="Perotto S."/>
            <person name="Peter M."/>
            <person name="Pfister S."/>
            <person name="Riley R."/>
            <person name="Sitrit Y."/>
            <person name="Stielow J.B."/>
            <person name="Szollosi G."/>
            <person name="Zifcakova L."/>
            <person name="Stursova M."/>
            <person name="Spatafora J.W."/>
            <person name="Tedersoo L."/>
            <person name="Vaario L.M."/>
            <person name="Yamada A."/>
            <person name="Yan M."/>
            <person name="Wang P."/>
            <person name="Xu J."/>
            <person name="Bruns T."/>
            <person name="Baldrian P."/>
            <person name="Vilgalys R."/>
            <person name="Dunand C."/>
            <person name="Henrissat B."/>
            <person name="Grigoriev I.V."/>
            <person name="Hibbett D."/>
            <person name="Nagy L.G."/>
            <person name="Martin F.M."/>
        </authorList>
    </citation>
    <scope>NUCLEOTIDE SEQUENCE</scope>
    <source>
        <strain evidence="1">BED1</strain>
    </source>
</reference>
<comment type="caution">
    <text evidence="1">The sequence shown here is derived from an EMBL/GenBank/DDBJ whole genome shotgun (WGS) entry which is preliminary data.</text>
</comment>
<proteinExistence type="predicted"/>
<reference evidence="1" key="1">
    <citation type="submission" date="2019-10" db="EMBL/GenBank/DDBJ databases">
        <authorList>
            <consortium name="DOE Joint Genome Institute"/>
            <person name="Kuo A."/>
            <person name="Miyauchi S."/>
            <person name="Kiss E."/>
            <person name="Drula E."/>
            <person name="Kohler A."/>
            <person name="Sanchez-Garcia M."/>
            <person name="Andreopoulos B."/>
            <person name="Barry K.W."/>
            <person name="Bonito G."/>
            <person name="Buee M."/>
            <person name="Carver A."/>
            <person name="Chen C."/>
            <person name="Cichocki N."/>
            <person name="Clum A."/>
            <person name="Culley D."/>
            <person name="Crous P.W."/>
            <person name="Fauchery L."/>
            <person name="Girlanda M."/>
            <person name="Hayes R."/>
            <person name="Keri Z."/>
            <person name="LaButti K."/>
            <person name="Lipzen A."/>
            <person name="Lombard V."/>
            <person name="Magnuson J."/>
            <person name="Maillard F."/>
            <person name="Morin E."/>
            <person name="Murat C."/>
            <person name="Nolan M."/>
            <person name="Ohm R."/>
            <person name="Pangilinan J."/>
            <person name="Pereira M."/>
            <person name="Perotto S."/>
            <person name="Peter M."/>
            <person name="Riley R."/>
            <person name="Sitrit Y."/>
            <person name="Stielow B."/>
            <person name="Szollosi G."/>
            <person name="Zifcakova L."/>
            <person name="Stursova M."/>
            <person name="Spatafora J.W."/>
            <person name="Tedersoo L."/>
            <person name="Vaario L.-M."/>
            <person name="Yamada A."/>
            <person name="Yan M."/>
            <person name="Wang P."/>
            <person name="Xu J."/>
            <person name="Bruns T."/>
            <person name="Baldrian P."/>
            <person name="Vilgalys R."/>
            <person name="Henrissat B."/>
            <person name="Grigoriev I.V."/>
            <person name="Hibbett D."/>
            <person name="Nagy L.G."/>
            <person name="Martin F.M."/>
        </authorList>
    </citation>
    <scope>NUCLEOTIDE SEQUENCE</scope>
    <source>
        <strain evidence="1">BED1</strain>
    </source>
</reference>
<dbReference type="Proteomes" id="UP001194468">
    <property type="component" value="Unassembled WGS sequence"/>
</dbReference>
<dbReference type="EMBL" id="WHUW01000014">
    <property type="protein sequence ID" value="KAF8439320.1"/>
    <property type="molecule type" value="Genomic_DNA"/>
</dbReference>
<accession>A0AAD4GF43</accession>
<gene>
    <name evidence="1" type="ORF">L210DRAFT_949071</name>
</gene>
<keyword evidence="2" id="KW-1185">Reference proteome</keyword>
<dbReference type="AlphaFoldDB" id="A0AAD4GF43"/>
<name>A0AAD4GF43_BOLED</name>
<protein>
    <submittedName>
        <fullName evidence="1">Uncharacterized protein</fullName>
    </submittedName>
</protein>
<evidence type="ECO:0000313" key="1">
    <source>
        <dbReference type="EMBL" id="KAF8439320.1"/>
    </source>
</evidence>
<sequence>MTCGRQMQHTVNKPHHSKAELVSHANLSRQCSFPGEVQSWRRTVQGPPCVGYTSPEVPLFGIEDEGNICMHETEIRTWKMNTLLQHSGKRDWGQRTQLRFPATSRWA</sequence>